<dbReference type="EMBL" id="UNQJ01000014">
    <property type="protein sequence ID" value="SYZ33894.1"/>
    <property type="molecule type" value="Genomic_DNA"/>
</dbReference>
<keyword evidence="3" id="KW-1185">Reference proteome</keyword>
<dbReference type="OrthoDB" id="1542at2"/>
<sequence length="491" mass="51894">MQQLDDVVSIGIDVGTTTTQVVLSRLTVTQRGRTGAIPRLDVGSSEILYQSEPAITPLISPEEIDVDALLGLVRNEISRSGIPLDRIETGAVIITGESARKHNSEAILSGLADVAGDFVVTVAGPNLESQIAGRGSGACDWSASHYCAVVNVDIGGGSANAAVFSAGNHVSSSAAMVGGRQVMLDPETGTLVHVAPSGRIIADALHLDDLVEGRRPSIRSLRRLTDAMADVIVDLITGVTTPMGNNLALSPPMELPDHIAAYFLSGGVGRLYYEKCPAESLADIARYGDVGPLLAKSLRENQRLQRLVVREPAQTLRATVLGAASQHVTLSGSTIWADRAILPLRSLPVIEPHLVDSVSSLADAGQVENVLTAAVQRWSGQDPDIPWAVNLDLPAGLDYAEMVAVAQGCADFATKLIRTGLPLVLVTEHDFAQVIGQTINIRAPDLPVIVVDQVDLGEGDFIDIGEPMFDGRVVPVSVKTLVFYTEQGEKP</sequence>
<dbReference type="RefSeq" id="WP_119162225.1">
    <property type="nucleotide sequence ID" value="NZ_LR134442.1"/>
</dbReference>
<dbReference type="EMBL" id="RCIW01000001">
    <property type="protein sequence ID" value="RLP13095.1"/>
    <property type="molecule type" value="Genomic_DNA"/>
</dbReference>
<evidence type="ECO:0000313" key="1">
    <source>
        <dbReference type="EMBL" id="RLP13095.1"/>
    </source>
</evidence>
<organism evidence="2 3">
    <name type="scientific">Propionibacterium australiense</name>
    <dbReference type="NCBI Taxonomy" id="119981"/>
    <lineage>
        <taxon>Bacteria</taxon>
        <taxon>Bacillati</taxon>
        <taxon>Actinomycetota</taxon>
        <taxon>Actinomycetes</taxon>
        <taxon>Propionibacteriales</taxon>
        <taxon>Propionibacteriaceae</taxon>
        <taxon>Propionibacterium</taxon>
    </lineage>
</organism>
<dbReference type="InterPro" id="IPR009377">
    <property type="entry name" value="EutA"/>
</dbReference>
<reference evidence="2" key="2">
    <citation type="submission" date="2018-08" db="EMBL/GenBank/DDBJ databases">
        <authorList>
            <person name="Ferrada E.E."/>
            <person name="Latorre B.A."/>
        </authorList>
    </citation>
    <scope>NUCLEOTIDE SEQUENCE [LARGE SCALE GENOMIC DNA]</scope>
    <source>
        <strain evidence="2">Propionibacterium_australiense1</strain>
    </source>
</reference>
<dbReference type="AlphaFoldDB" id="A0A383S8Z8"/>
<evidence type="ECO:0000313" key="3">
    <source>
        <dbReference type="Proteomes" id="UP000263928"/>
    </source>
</evidence>
<dbReference type="Proteomes" id="UP000263928">
    <property type="component" value="Unassembled WGS sequence"/>
</dbReference>
<evidence type="ECO:0000313" key="2">
    <source>
        <dbReference type="EMBL" id="SYZ33894.1"/>
    </source>
</evidence>
<dbReference type="SUPFAM" id="SSF53067">
    <property type="entry name" value="Actin-like ATPase domain"/>
    <property type="match status" value="1"/>
</dbReference>
<dbReference type="InterPro" id="IPR043129">
    <property type="entry name" value="ATPase_NBD"/>
</dbReference>
<dbReference type="Proteomes" id="UP000279336">
    <property type="component" value="Unassembled WGS sequence"/>
</dbReference>
<name>A0A383S8Z8_9ACTN</name>
<gene>
    <name evidence="1" type="ORF">D7U36_01340</name>
    <name evidence="2" type="ORF">PROPAUS_1850</name>
</gene>
<evidence type="ECO:0000313" key="4">
    <source>
        <dbReference type="Proteomes" id="UP000279336"/>
    </source>
</evidence>
<proteinExistence type="predicted"/>
<dbReference type="Pfam" id="PF06277">
    <property type="entry name" value="EutA"/>
    <property type="match status" value="1"/>
</dbReference>
<protein>
    <submittedName>
        <fullName evidence="2">Ethanolamine utilisation protein EutA</fullName>
    </submittedName>
    <submittedName>
        <fullName evidence="1">Ethanolamine utilization protein EutA</fullName>
    </submittedName>
</protein>
<reference evidence="1 4" key="3">
    <citation type="submission" date="2018-10" db="EMBL/GenBank/DDBJ databases">
        <title>Propionibacterium australiense Genome Sequencing and Assembly.</title>
        <authorList>
            <person name="Bernier A.-M."/>
            <person name="Bernard K."/>
        </authorList>
    </citation>
    <scope>NUCLEOTIDE SEQUENCE [LARGE SCALE GENOMIC DNA]</scope>
    <source>
        <strain evidence="1 4">NML98A078</strain>
    </source>
</reference>
<accession>A0A383S8Z8</accession>
<dbReference type="PIRSF" id="PIRSF012293">
    <property type="entry name" value="EutA"/>
    <property type="match status" value="1"/>
</dbReference>
<reference evidence="3" key="1">
    <citation type="submission" date="2018-08" db="EMBL/GenBank/DDBJ databases">
        <authorList>
            <person name="Hornung B."/>
        </authorList>
    </citation>
    <scope>NUCLEOTIDE SEQUENCE [LARGE SCALE GENOMIC DNA]</scope>
</reference>